<dbReference type="InterPro" id="IPR008317">
    <property type="entry name" value="UCP030561"/>
</dbReference>
<proteinExistence type="predicted"/>
<gene>
    <name evidence="2" type="ORF">BTN82_23355</name>
</gene>
<keyword evidence="2" id="KW-0413">Isomerase</keyword>
<dbReference type="EMBL" id="MSCT01000020">
    <property type="protein sequence ID" value="OLF51687.1"/>
    <property type="molecule type" value="Genomic_DNA"/>
</dbReference>
<reference evidence="2 3" key="1">
    <citation type="submission" date="2016-12" db="EMBL/GenBank/DDBJ databases">
        <authorList>
            <person name="Song W.-J."/>
            <person name="Kurnit D.M."/>
        </authorList>
    </citation>
    <scope>NUCLEOTIDE SEQUENCE [LARGE SCALE GENOMIC DNA]</scope>
    <source>
        <strain evidence="2 3">PCL1601</strain>
    </source>
</reference>
<dbReference type="InterPro" id="IPR037401">
    <property type="entry name" value="SnoaL-like"/>
</dbReference>
<dbReference type="Gene3D" id="3.10.450.50">
    <property type="match status" value="1"/>
</dbReference>
<dbReference type="Proteomes" id="UP000185578">
    <property type="component" value="Unassembled WGS sequence"/>
</dbReference>
<accession>A0A1Q8EIS3</accession>
<evidence type="ECO:0000313" key="3">
    <source>
        <dbReference type="Proteomes" id="UP000185578"/>
    </source>
</evidence>
<comment type="caution">
    <text evidence="2">The sequence shown here is derived from an EMBL/GenBank/DDBJ whole genome shotgun (WGS) entry which is preliminary data.</text>
</comment>
<evidence type="ECO:0000313" key="2">
    <source>
        <dbReference type="EMBL" id="OLF51687.1"/>
    </source>
</evidence>
<dbReference type="GO" id="GO:0016853">
    <property type="term" value="F:isomerase activity"/>
    <property type="evidence" value="ECO:0007669"/>
    <property type="project" value="UniProtKB-KW"/>
</dbReference>
<protein>
    <submittedName>
        <fullName evidence="2">Steroid delta-isomerase</fullName>
    </submittedName>
</protein>
<sequence>MNDDFSAQAVVQRQLDAYNRRDLDAWLATYAEDACQYAHPATLLASGHAQIRARAALRFQEPNLHARLLSRAVMGNVVIDHEIVTRTFAEGTGTLETVAIYEVEAGRIKSASFTSGPQTLD</sequence>
<feature type="domain" description="SnoaL-like" evidence="1">
    <location>
        <begin position="11"/>
        <end position="109"/>
    </location>
</feature>
<name>A0A1Q8EIS3_9PSED</name>
<dbReference type="Pfam" id="PF12680">
    <property type="entry name" value="SnoaL_2"/>
    <property type="match status" value="1"/>
</dbReference>
<dbReference type="RefSeq" id="WP_075121453.1">
    <property type="nucleotide sequence ID" value="NZ_MSCT01000020.1"/>
</dbReference>
<evidence type="ECO:0000259" key="1">
    <source>
        <dbReference type="Pfam" id="PF12680"/>
    </source>
</evidence>
<dbReference type="SUPFAM" id="SSF54427">
    <property type="entry name" value="NTF2-like"/>
    <property type="match status" value="1"/>
</dbReference>
<dbReference type="PIRSF" id="PIRSF030561">
    <property type="entry name" value="UCP030561"/>
    <property type="match status" value="1"/>
</dbReference>
<dbReference type="InterPro" id="IPR032710">
    <property type="entry name" value="NTF2-like_dom_sf"/>
</dbReference>
<dbReference type="OrthoDB" id="9799296at2"/>
<dbReference type="AlphaFoldDB" id="A0A1Q8EIS3"/>
<organism evidence="2 3">
    <name type="scientific">Pseudomonas chlororaphis</name>
    <dbReference type="NCBI Taxonomy" id="587753"/>
    <lineage>
        <taxon>Bacteria</taxon>
        <taxon>Pseudomonadati</taxon>
        <taxon>Pseudomonadota</taxon>
        <taxon>Gammaproteobacteria</taxon>
        <taxon>Pseudomonadales</taxon>
        <taxon>Pseudomonadaceae</taxon>
        <taxon>Pseudomonas</taxon>
    </lineage>
</organism>